<name>A0ABV7AZ92_9GAMM</name>
<accession>A0ABV7AZ92</accession>
<evidence type="ECO:0000313" key="1">
    <source>
        <dbReference type="EMBL" id="MFC2974720.1"/>
    </source>
</evidence>
<keyword evidence="2" id="KW-1185">Reference proteome</keyword>
<dbReference type="EMBL" id="JBHRSJ010000036">
    <property type="protein sequence ID" value="MFC2974720.1"/>
    <property type="molecule type" value="Genomic_DNA"/>
</dbReference>
<comment type="caution">
    <text evidence="1">The sequence shown here is derived from an EMBL/GenBank/DDBJ whole genome shotgun (WGS) entry which is preliminary data.</text>
</comment>
<reference evidence="2" key="1">
    <citation type="journal article" date="2019" name="Int. J. Syst. Evol. Microbiol.">
        <title>The Global Catalogue of Microorganisms (GCM) 10K type strain sequencing project: providing services to taxonomists for standard genome sequencing and annotation.</title>
        <authorList>
            <consortium name="The Broad Institute Genomics Platform"/>
            <consortium name="The Broad Institute Genome Sequencing Center for Infectious Disease"/>
            <person name="Wu L."/>
            <person name="Ma J."/>
        </authorList>
    </citation>
    <scope>NUCLEOTIDE SEQUENCE [LARGE SCALE GENOMIC DNA]</scope>
    <source>
        <strain evidence="2">KCTC 62195</strain>
    </source>
</reference>
<gene>
    <name evidence="1" type="ORF">ACFOJE_21235</name>
</gene>
<dbReference type="RefSeq" id="WP_377817000.1">
    <property type="nucleotide sequence ID" value="NZ_JBHRSJ010000036.1"/>
</dbReference>
<protein>
    <submittedName>
        <fullName evidence="1">Terminase small subunit</fullName>
    </submittedName>
</protein>
<dbReference type="Proteomes" id="UP001595457">
    <property type="component" value="Unassembled WGS sequence"/>
</dbReference>
<proteinExistence type="predicted"/>
<organism evidence="1 2">
    <name type="scientific">Azotobacter bryophylli</name>
    <dbReference type="NCBI Taxonomy" id="1986537"/>
    <lineage>
        <taxon>Bacteria</taxon>
        <taxon>Pseudomonadati</taxon>
        <taxon>Pseudomonadota</taxon>
        <taxon>Gammaproteobacteria</taxon>
        <taxon>Pseudomonadales</taxon>
        <taxon>Pseudomonadaceae</taxon>
        <taxon>Azotobacter</taxon>
    </lineage>
</organism>
<sequence>MMTLSRTEFAASRGWSRQYVGKLAKQGRLVLTADGKVDVAATEALLQRTADPSKAGVADRHQRERVERGVTAHLAPAAPPLDPPPPPAGNDGEAIDFQKARARREHYLARLAENESRKSDGELVERAVVENAAFATGRMLRDLLLGLPKQISAELAAVSDPWELERQLTAGLRRVLEDAQRLSAADLEHAINPQS</sequence>
<evidence type="ECO:0000313" key="2">
    <source>
        <dbReference type="Proteomes" id="UP001595457"/>
    </source>
</evidence>